<evidence type="ECO:0000259" key="2">
    <source>
        <dbReference type="Pfam" id="PF14622"/>
    </source>
</evidence>
<dbReference type="OrthoDB" id="2281895at2759"/>
<protein>
    <recommendedName>
        <fullName evidence="2">RNase III domain-containing protein</fullName>
    </recommendedName>
</protein>
<proteinExistence type="predicted"/>
<dbReference type="GO" id="GO:0004525">
    <property type="term" value="F:ribonuclease III activity"/>
    <property type="evidence" value="ECO:0007669"/>
    <property type="project" value="InterPro"/>
</dbReference>
<dbReference type="InterPro" id="IPR040030">
    <property type="entry name" value="Ribosomal_mL57"/>
</dbReference>
<dbReference type="SUPFAM" id="SSF69065">
    <property type="entry name" value="RNase III domain-like"/>
    <property type="match status" value="1"/>
</dbReference>
<organism evidence="3 4">
    <name type="scientific">Gnomoniopsis smithogilvyi</name>
    <dbReference type="NCBI Taxonomy" id="1191159"/>
    <lineage>
        <taxon>Eukaryota</taxon>
        <taxon>Fungi</taxon>
        <taxon>Dikarya</taxon>
        <taxon>Ascomycota</taxon>
        <taxon>Pezizomycotina</taxon>
        <taxon>Sordariomycetes</taxon>
        <taxon>Sordariomycetidae</taxon>
        <taxon>Diaporthales</taxon>
        <taxon>Gnomoniaceae</taxon>
        <taxon>Gnomoniopsis</taxon>
    </lineage>
</organism>
<gene>
    <name evidence="3" type="ORF">N0V93_006510</name>
</gene>
<keyword evidence="4" id="KW-1185">Reference proteome</keyword>
<dbReference type="EMBL" id="JAPEVB010000004">
    <property type="protein sequence ID" value="KAJ4389048.1"/>
    <property type="molecule type" value="Genomic_DNA"/>
</dbReference>
<reference evidence="3" key="1">
    <citation type="submission" date="2022-10" db="EMBL/GenBank/DDBJ databases">
        <title>Tapping the CABI collections for fungal endophytes: first genome assemblies for Collariella, Neodidymelliopsis, Ascochyta clinopodiicola, Didymella pomorum, Didymosphaeria variabile, Neocosmospora piperis and Neocucurbitaria cava.</title>
        <authorList>
            <person name="Hill R."/>
        </authorList>
    </citation>
    <scope>NUCLEOTIDE SEQUENCE</scope>
    <source>
        <strain evidence="3">IMI 355082</strain>
    </source>
</reference>
<feature type="domain" description="RNase III" evidence="2">
    <location>
        <begin position="119"/>
        <end position="265"/>
    </location>
</feature>
<feature type="region of interest" description="Disordered" evidence="1">
    <location>
        <begin position="21"/>
        <end position="55"/>
    </location>
</feature>
<comment type="caution">
    <text evidence="3">The sequence shown here is derived from an EMBL/GenBank/DDBJ whole genome shotgun (WGS) entry which is preliminary data.</text>
</comment>
<evidence type="ECO:0000256" key="1">
    <source>
        <dbReference type="SAM" id="MobiDB-lite"/>
    </source>
</evidence>
<dbReference type="GO" id="GO:0006396">
    <property type="term" value="P:RNA processing"/>
    <property type="evidence" value="ECO:0007669"/>
    <property type="project" value="InterPro"/>
</dbReference>
<dbReference type="Proteomes" id="UP001140453">
    <property type="component" value="Unassembled WGS sequence"/>
</dbReference>
<name>A0A9W8YND3_9PEZI</name>
<dbReference type="GO" id="GO:0005762">
    <property type="term" value="C:mitochondrial large ribosomal subunit"/>
    <property type="evidence" value="ECO:0007669"/>
    <property type="project" value="InterPro"/>
</dbReference>
<evidence type="ECO:0000313" key="4">
    <source>
        <dbReference type="Proteomes" id="UP001140453"/>
    </source>
</evidence>
<evidence type="ECO:0000313" key="3">
    <source>
        <dbReference type="EMBL" id="KAJ4389048.1"/>
    </source>
</evidence>
<dbReference type="Gene3D" id="1.10.1520.10">
    <property type="entry name" value="Ribonuclease III domain"/>
    <property type="match status" value="1"/>
</dbReference>
<dbReference type="InterPro" id="IPR036389">
    <property type="entry name" value="RNase_III_sf"/>
</dbReference>
<dbReference type="AlphaFoldDB" id="A0A9W8YND3"/>
<dbReference type="GO" id="GO:0003735">
    <property type="term" value="F:structural constituent of ribosome"/>
    <property type="evidence" value="ECO:0007669"/>
    <property type="project" value="InterPro"/>
</dbReference>
<dbReference type="FunFam" id="1.10.1520.10:FF:000018">
    <property type="entry name" value="RNase III domain protein"/>
    <property type="match status" value="1"/>
</dbReference>
<accession>A0A9W8YND3</accession>
<sequence>MALNSSRSAWSLSRQSLRPLRTSTLTRPTCRGAADLARQPTALRERDDPLNEPLSEADIEQAKPRWAYTPPALKAPYGFQLKEPKDPASSIWHVNEDPAKLDDFYERFLGHNGSRMLPEELRWLAVTHKSFDYGRRGFNTKLAFFGRQVIVLETMNGIMTQPKEVEPFSEDPWHREHFKSPALANVDKLTKQRPQDYMSIQGLATVGLKTQLDQVMRWKPRNPANLTESGIDVVLSTTLFAIVGAVSLQHGAEVASKVAREKVLGRMRSGY</sequence>
<dbReference type="PANTHER" id="PTHR28160:SF1">
    <property type="entry name" value="LARGE RIBOSOMAL SUBUNIT PROTEIN ML57"/>
    <property type="match status" value="1"/>
</dbReference>
<dbReference type="InterPro" id="IPR000999">
    <property type="entry name" value="RNase_III_dom"/>
</dbReference>
<dbReference type="Pfam" id="PF14622">
    <property type="entry name" value="Ribonucleas_3_3"/>
    <property type="match status" value="1"/>
</dbReference>
<dbReference type="GO" id="GO:0032543">
    <property type="term" value="P:mitochondrial translation"/>
    <property type="evidence" value="ECO:0007669"/>
    <property type="project" value="InterPro"/>
</dbReference>
<dbReference type="PANTHER" id="PTHR28160">
    <property type="entry name" value="54S RIBOSOMAL PROTEIN L15, MITOCHONDRIAL"/>
    <property type="match status" value="1"/>
</dbReference>